<name>A0ABY7WSU7_9LACO</name>
<proteinExistence type="predicted"/>
<dbReference type="EMBL" id="CP117884">
    <property type="protein sequence ID" value="WDF83252.1"/>
    <property type="molecule type" value="Genomic_DNA"/>
</dbReference>
<reference evidence="2 3" key="1">
    <citation type="submission" date="2023-02" db="EMBL/GenBank/DDBJ databases">
        <title>Genome sequence of Lacticaseibacillus sp. KACC 23028.</title>
        <authorList>
            <person name="Kim S."/>
            <person name="Heo J."/>
            <person name="Kwon S.-W."/>
        </authorList>
    </citation>
    <scope>NUCLEOTIDE SEQUENCE [LARGE SCALE GENOMIC DNA]</scope>
    <source>
        <strain evidence="2 3">KACC 23028</strain>
    </source>
</reference>
<dbReference type="SMART" id="SM00347">
    <property type="entry name" value="HTH_MARR"/>
    <property type="match status" value="1"/>
</dbReference>
<dbReference type="PANTHER" id="PTHR33164">
    <property type="entry name" value="TRANSCRIPTIONAL REGULATOR, MARR FAMILY"/>
    <property type="match status" value="1"/>
</dbReference>
<dbReference type="PANTHER" id="PTHR33164:SF43">
    <property type="entry name" value="HTH-TYPE TRANSCRIPTIONAL REPRESSOR YETL"/>
    <property type="match status" value="1"/>
</dbReference>
<evidence type="ECO:0000313" key="3">
    <source>
        <dbReference type="Proteomes" id="UP001220377"/>
    </source>
</evidence>
<dbReference type="InterPro" id="IPR000835">
    <property type="entry name" value="HTH_MarR-typ"/>
</dbReference>
<feature type="domain" description="HTH marR-type" evidence="1">
    <location>
        <begin position="1"/>
        <end position="126"/>
    </location>
</feature>
<keyword evidence="3" id="KW-1185">Reference proteome</keyword>
<dbReference type="Gene3D" id="1.10.10.10">
    <property type="entry name" value="Winged helix-like DNA-binding domain superfamily/Winged helix DNA-binding domain"/>
    <property type="match status" value="1"/>
</dbReference>
<protein>
    <submittedName>
        <fullName evidence="2">MarR family transcriptional regulator</fullName>
    </submittedName>
</protein>
<dbReference type="PROSITE" id="PS50995">
    <property type="entry name" value="HTH_MARR_2"/>
    <property type="match status" value="1"/>
</dbReference>
<evidence type="ECO:0000259" key="1">
    <source>
        <dbReference type="PROSITE" id="PS50995"/>
    </source>
</evidence>
<sequence>MSTSKKMKSALKRALSESGITISQWAVLAALSRKERPVTAAELSVELDMDKPTVSGIVHRLIAKALVAEEASATDGRARDLVLTTAGVHTFQQCAAVAGMTSTWFLQPLSIAEQNELAKLLAKLDEERADD</sequence>
<evidence type="ECO:0000313" key="2">
    <source>
        <dbReference type="EMBL" id="WDF83252.1"/>
    </source>
</evidence>
<dbReference type="Pfam" id="PF12802">
    <property type="entry name" value="MarR_2"/>
    <property type="match status" value="1"/>
</dbReference>
<organism evidence="2 3">
    <name type="scientific">Lacticaseibacillus pabuli</name>
    <dbReference type="NCBI Taxonomy" id="3025672"/>
    <lineage>
        <taxon>Bacteria</taxon>
        <taxon>Bacillati</taxon>
        <taxon>Bacillota</taxon>
        <taxon>Bacilli</taxon>
        <taxon>Lactobacillales</taxon>
        <taxon>Lactobacillaceae</taxon>
        <taxon>Lacticaseibacillus</taxon>
    </lineage>
</organism>
<dbReference type="InterPro" id="IPR036390">
    <property type="entry name" value="WH_DNA-bd_sf"/>
</dbReference>
<dbReference type="Proteomes" id="UP001220377">
    <property type="component" value="Chromosome"/>
</dbReference>
<dbReference type="SUPFAM" id="SSF46785">
    <property type="entry name" value="Winged helix' DNA-binding domain"/>
    <property type="match status" value="1"/>
</dbReference>
<dbReference type="InterPro" id="IPR036388">
    <property type="entry name" value="WH-like_DNA-bd_sf"/>
</dbReference>
<accession>A0ABY7WSU7</accession>
<gene>
    <name evidence="2" type="ORF">PQ472_03170</name>
</gene>
<dbReference type="RefSeq" id="WP_274261289.1">
    <property type="nucleotide sequence ID" value="NZ_CP117884.1"/>
</dbReference>
<dbReference type="InterPro" id="IPR039422">
    <property type="entry name" value="MarR/SlyA-like"/>
</dbReference>